<accession>A0A9Q8WCU1</accession>
<feature type="region of interest" description="Disordered" evidence="1">
    <location>
        <begin position="1055"/>
        <end position="1088"/>
    </location>
</feature>
<reference evidence="2" key="1">
    <citation type="journal article" date="2021" name="Mol. Plant Microbe Interact.">
        <title>Complete Genome Sequence of the Plant-Pathogenic Fungus Colletotrichum lupini.</title>
        <authorList>
            <person name="Baroncelli R."/>
            <person name="Pensec F."/>
            <person name="Da Lio D."/>
            <person name="Boufleur T."/>
            <person name="Vicente I."/>
            <person name="Sarrocco S."/>
            <person name="Picot A."/>
            <person name="Baraldi E."/>
            <person name="Sukno S."/>
            <person name="Thon M."/>
            <person name="Le Floch G."/>
        </authorList>
    </citation>
    <scope>NUCLEOTIDE SEQUENCE</scope>
    <source>
        <strain evidence="2">IMI 504893</strain>
    </source>
</reference>
<feature type="region of interest" description="Disordered" evidence="1">
    <location>
        <begin position="140"/>
        <end position="159"/>
    </location>
</feature>
<name>A0A9Q8WCU1_9PEZI</name>
<sequence>MLYVGCTSTYMQRGNTMSGPLRTCTSRTAGGGNSYAQFSQATDGFLLATTTGVSNLAEGLSMRDEIKFVKILMRNIRSNQASTSTNIKESRVRMQILLRCGSQHLEKTNGKLQLIYRTPHRNLFVRIEAHALEMKRRFPVSNHRNKPGPASITNKETPRRKQFASDCEYSLLCNAQPPYRECGYPEHHDFLQLMLLFHSIYALISRFAREHSITIDDAPMPVALGCFAGLLQKSNKPVHRRCIQAPHQVIAQFLDAEVSTLGQGWSEDQIMSDWMLSGIEQDCRTTAKVEYHAAAAVASHSLLLSLLALIGISTVGGKDNYQDASQAMTLAEKVWMEVGANGSHLLQARGKAQASLNRRCFNAYGKFTWAWKRLRSPLPPGAWRKGILLSQPAELDDRVQTCMALAVVSLIRSCELGVPKAQAVRQVPIILNRLSAASSYIFSTTSAGIMKDFRLHPGPCPRHLMGRLPGSQSPNLFSFRGFPALTETPSAMRVYLCSYGLFEGLDGPSINSTSHSIEQNISMYGYIFTIKPQGYGALAVLPHECDPIWQGIPFGTSVLDDAGISVFRNVSEQSSRATSTETALLSNSMCRVASLCGLARALDMLTSDLMLVKRLYHTEQQQWRQIWHLHCCSMSRVSALSIVSGGRLYSVHYPSARCRAEAECDELPRTTCPTLLPHQSGFWARDCPLSNFLAPRAEFFSNCSVPMRVSSPWVFSFVGCFNLTWPPSLSPARFAIPIDDRSIRRRADTVIPSQRRDRLHERASFFLISVNWDGFNPSFLLMQCGGAIASHYCLAARTRQACVNLHDSVPGSLDLNDGSGSTTQYDVLSTQGRRALPNSQCQYKEQRLDASSKAKSMISADVLAASLKIRRILDRFGWDIQGLIHESRHGVSSMAYTTTIAMQNSPRFQNVAEASASEISNMGCLANVFRMAGSGNYREFSPIASPVARPPVFAHRLAQASHERQCQIRRPALGHGAKQVALESRRTHLQSCTASSVAPRSRVVESSGRMTGDDHFTRDRPSLSRCPFWRALCDNRDESQRQLIVKKAMQVLRSSSSCSRRRTTSAASNADAAGQKAMARSTPDEATLAGPSVISCRTHSPPPMMDHASVACILPRPGGQDVFRERLARFTQHLEAARFLKETKKTGIPVQWPAILGSPNFTEPTGYSSQPPAQFQLGKRRHYGCTDRFHYRGDLPGRDTKRDLTKAFTSQCDSVDGALPLALLLKFVSVSVPIPVFGAFMFTPAPSLVRAKPGSGYHIPDGRKRRALRSTPHAVQQYRQYRGLSYNTLSEIGPRKQTGTVASCAELFLTCGKERGRTCATARPNGRDAASHMARGTLFHAIFPERWAVWPGSPKEIASSDGRACEWVARLSVIWPPRYLHHRARGRGVSPHECLLVSLAMLTLGRFWACGIPAK</sequence>
<dbReference type="GeneID" id="73337960"/>
<organism evidence="2 3">
    <name type="scientific">Colletotrichum lupini</name>
    <dbReference type="NCBI Taxonomy" id="145971"/>
    <lineage>
        <taxon>Eukaryota</taxon>
        <taxon>Fungi</taxon>
        <taxon>Dikarya</taxon>
        <taxon>Ascomycota</taxon>
        <taxon>Pezizomycotina</taxon>
        <taxon>Sordariomycetes</taxon>
        <taxon>Hypocreomycetidae</taxon>
        <taxon>Glomerellales</taxon>
        <taxon>Glomerellaceae</taxon>
        <taxon>Colletotrichum</taxon>
        <taxon>Colletotrichum acutatum species complex</taxon>
    </lineage>
</organism>
<proteinExistence type="predicted"/>
<keyword evidence="3" id="KW-1185">Reference proteome</keyword>
<dbReference type="KEGG" id="clup:CLUP02_03933"/>
<feature type="region of interest" description="Disordered" evidence="1">
    <location>
        <begin position="994"/>
        <end position="1018"/>
    </location>
</feature>
<evidence type="ECO:0000313" key="3">
    <source>
        <dbReference type="Proteomes" id="UP000830671"/>
    </source>
</evidence>
<evidence type="ECO:0000313" key="2">
    <source>
        <dbReference type="EMBL" id="UQC78456.1"/>
    </source>
</evidence>
<feature type="compositionally biased region" description="Low complexity" evidence="1">
    <location>
        <begin position="1055"/>
        <end position="1073"/>
    </location>
</feature>
<dbReference type="Proteomes" id="UP000830671">
    <property type="component" value="Chromosome 2"/>
</dbReference>
<dbReference type="RefSeq" id="XP_049140093.1">
    <property type="nucleotide sequence ID" value="XM_049282950.1"/>
</dbReference>
<protein>
    <submittedName>
        <fullName evidence="2">Uncharacterized protein</fullName>
    </submittedName>
</protein>
<dbReference type="EMBL" id="CP019474">
    <property type="protein sequence ID" value="UQC78456.1"/>
    <property type="molecule type" value="Genomic_DNA"/>
</dbReference>
<gene>
    <name evidence="2" type="ORF">CLUP02_03933</name>
</gene>
<evidence type="ECO:0000256" key="1">
    <source>
        <dbReference type="SAM" id="MobiDB-lite"/>
    </source>
</evidence>